<dbReference type="KEGG" id="cvr:CHLNCDRAFT_133430"/>
<dbReference type="AlphaFoldDB" id="E1Z332"/>
<dbReference type="SUPFAM" id="SSF52087">
    <property type="entry name" value="CRAL/TRIO domain"/>
    <property type="match status" value="1"/>
</dbReference>
<gene>
    <name evidence="3" type="ORF">CHLNCDRAFT_133430</name>
</gene>
<evidence type="ECO:0000313" key="4">
    <source>
        <dbReference type="Proteomes" id="UP000008141"/>
    </source>
</evidence>
<dbReference type="GeneID" id="17359461"/>
<dbReference type="EMBL" id="GL433835">
    <property type="protein sequence ID" value="EFN60102.1"/>
    <property type="molecule type" value="Genomic_DNA"/>
</dbReference>
<dbReference type="OMA" id="WKMICRF"/>
<dbReference type="PANTHER" id="PTHR46277">
    <property type="entry name" value="OS03G0850700 PROTEIN"/>
    <property type="match status" value="1"/>
</dbReference>
<evidence type="ECO:0000259" key="2">
    <source>
        <dbReference type="PROSITE" id="PS50191"/>
    </source>
</evidence>
<evidence type="ECO:0000313" key="3">
    <source>
        <dbReference type="EMBL" id="EFN60102.1"/>
    </source>
</evidence>
<keyword evidence="4" id="KW-1185">Reference proteome</keyword>
<sequence length="304" mass="33684">MLKRVFYRKCNETASDEALVQELLSQVDERTLEAYDGSSELPTGAKDASAVESLLLRYLVAEKKSIEQASARLEKQAAWRRGWGTVSEEDVMAELQLGKVKVQLPTTGSAGRPMIIVKGKLHRPGTPPLLMNQFIYYCLEAASHYCWHPANPDGKLVAVFDLAGLQIKNLDAAALRASFTMLEQHFPERVVEIWMLEAPTIFWGIWKLVSPFIDQTTRKRIHFVYGAAAREQLVKSLGTDILPVEYGGSAAETPVEQAVQQLAAWRKQMGLEQAQPQEELAQEGAASLRVSRSSPTLAQAQGSC</sequence>
<protein>
    <recommendedName>
        <fullName evidence="2">CRAL-TRIO domain-containing protein</fullName>
    </recommendedName>
</protein>
<feature type="compositionally biased region" description="Polar residues" evidence="1">
    <location>
        <begin position="290"/>
        <end position="304"/>
    </location>
</feature>
<dbReference type="CDD" id="cd00170">
    <property type="entry name" value="SEC14"/>
    <property type="match status" value="1"/>
</dbReference>
<accession>E1Z332</accession>
<feature type="domain" description="CRAL-TRIO" evidence="2">
    <location>
        <begin position="88"/>
        <end position="254"/>
    </location>
</feature>
<dbReference type="InterPro" id="IPR036865">
    <property type="entry name" value="CRAL-TRIO_dom_sf"/>
</dbReference>
<dbReference type="PANTHER" id="PTHR46277:SF3">
    <property type="entry name" value="BINDING PROTEIN, PUTATIVE-RELATED"/>
    <property type="match status" value="1"/>
</dbReference>
<dbReference type="RefSeq" id="XP_005852204.1">
    <property type="nucleotide sequence ID" value="XM_005852142.1"/>
</dbReference>
<dbReference type="Proteomes" id="UP000008141">
    <property type="component" value="Unassembled WGS sequence"/>
</dbReference>
<dbReference type="Pfam" id="PF00650">
    <property type="entry name" value="CRAL_TRIO"/>
    <property type="match status" value="1"/>
</dbReference>
<name>E1Z332_CHLVA</name>
<dbReference type="OrthoDB" id="1434354at2759"/>
<dbReference type="PROSITE" id="PS50191">
    <property type="entry name" value="CRAL_TRIO"/>
    <property type="match status" value="1"/>
</dbReference>
<dbReference type="InterPro" id="IPR036273">
    <property type="entry name" value="CRAL/TRIO_N_dom_sf"/>
</dbReference>
<feature type="region of interest" description="Disordered" evidence="1">
    <location>
        <begin position="274"/>
        <end position="304"/>
    </location>
</feature>
<organism evidence="4">
    <name type="scientific">Chlorella variabilis</name>
    <name type="common">Green alga</name>
    <dbReference type="NCBI Taxonomy" id="554065"/>
    <lineage>
        <taxon>Eukaryota</taxon>
        <taxon>Viridiplantae</taxon>
        <taxon>Chlorophyta</taxon>
        <taxon>core chlorophytes</taxon>
        <taxon>Trebouxiophyceae</taxon>
        <taxon>Chlorellales</taxon>
        <taxon>Chlorellaceae</taxon>
        <taxon>Chlorella clade</taxon>
        <taxon>Chlorella</taxon>
    </lineage>
</organism>
<dbReference type="InParanoid" id="E1Z332"/>
<reference evidence="3 4" key="1">
    <citation type="journal article" date="2010" name="Plant Cell">
        <title>The Chlorella variabilis NC64A genome reveals adaptation to photosymbiosis, coevolution with viruses, and cryptic sex.</title>
        <authorList>
            <person name="Blanc G."/>
            <person name="Duncan G."/>
            <person name="Agarkova I."/>
            <person name="Borodovsky M."/>
            <person name="Gurnon J."/>
            <person name="Kuo A."/>
            <person name="Lindquist E."/>
            <person name="Lucas S."/>
            <person name="Pangilinan J."/>
            <person name="Polle J."/>
            <person name="Salamov A."/>
            <person name="Terry A."/>
            <person name="Yamada T."/>
            <person name="Dunigan D.D."/>
            <person name="Grigoriev I.V."/>
            <person name="Claverie J.M."/>
            <person name="Van Etten J.L."/>
        </authorList>
    </citation>
    <scope>NUCLEOTIDE SEQUENCE [LARGE SCALE GENOMIC DNA]</scope>
    <source>
        <strain evidence="3 4">NC64A</strain>
    </source>
</reference>
<dbReference type="SMART" id="SM00516">
    <property type="entry name" value="SEC14"/>
    <property type="match status" value="1"/>
</dbReference>
<dbReference type="FunCoup" id="E1Z332">
    <property type="interactions" value="375"/>
</dbReference>
<dbReference type="eggNOG" id="KOG1470">
    <property type="taxonomic scope" value="Eukaryota"/>
</dbReference>
<evidence type="ECO:0000256" key="1">
    <source>
        <dbReference type="SAM" id="MobiDB-lite"/>
    </source>
</evidence>
<feature type="compositionally biased region" description="Low complexity" evidence="1">
    <location>
        <begin position="274"/>
        <end position="286"/>
    </location>
</feature>
<proteinExistence type="predicted"/>
<dbReference type="Gene3D" id="3.40.525.10">
    <property type="entry name" value="CRAL-TRIO lipid binding domain"/>
    <property type="match status" value="1"/>
</dbReference>
<dbReference type="SUPFAM" id="SSF46938">
    <property type="entry name" value="CRAL/TRIO N-terminal domain"/>
    <property type="match status" value="1"/>
</dbReference>
<dbReference type="InterPro" id="IPR001251">
    <property type="entry name" value="CRAL-TRIO_dom"/>
</dbReference>